<dbReference type="Gene3D" id="3.40.50.150">
    <property type="entry name" value="Vaccinia Virus protein VP39"/>
    <property type="match status" value="1"/>
</dbReference>
<evidence type="ECO:0000313" key="2">
    <source>
        <dbReference type="EMBL" id="GAA4437630.1"/>
    </source>
</evidence>
<comment type="caution">
    <text evidence="2">The sequence shown here is derived from an EMBL/GenBank/DDBJ whole genome shotgun (WGS) entry which is preliminary data.</text>
</comment>
<name>A0ABP8LXR2_9BACT</name>
<evidence type="ECO:0000259" key="1">
    <source>
        <dbReference type="Pfam" id="PF05050"/>
    </source>
</evidence>
<evidence type="ECO:0000313" key="3">
    <source>
        <dbReference type="Proteomes" id="UP001501508"/>
    </source>
</evidence>
<dbReference type="NCBIfam" id="TIGR01444">
    <property type="entry name" value="fkbM_fam"/>
    <property type="match status" value="1"/>
</dbReference>
<accession>A0ABP8LXR2</accession>
<gene>
    <name evidence="2" type="ORF">GCM10023091_17120</name>
</gene>
<dbReference type="SUPFAM" id="SSF53335">
    <property type="entry name" value="S-adenosyl-L-methionine-dependent methyltransferases"/>
    <property type="match status" value="1"/>
</dbReference>
<dbReference type="PANTHER" id="PTHR34203">
    <property type="entry name" value="METHYLTRANSFERASE, FKBM FAMILY PROTEIN"/>
    <property type="match status" value="1"/>
</dbReference>
<dbReference type="Pfam" id="PF05050">
    <property type="entry name" value="Methyltransf_21"/>
    <property type="match status" value="1"/>
</dbReference>
<dbReference type="PANTHER" id="PTHR34203:SF15">
    <property type="entry name" value="SLL1173 PROTEIN"/>
    <property type="match status" value="1"/>
</dbReference>
<proteinExistence type="predicted"/>
<sequence>MIRLHKDPMVYPFVEGTFLLVEKGMASAELQIYTHLYDFREMVFLLHYLRKGDDVFVDVGANVGVYTVLSAGVAGVKVIAMEPAPQTFEKLRRNVVLNGLDRLVELLNLAIGDQEGELFFTANLDAINHVVGADSQEDKIKVPSATLDKLLADKEVTCLKIDVEGFEANVVNGAEDILRRRDLQVVIMETNGLTDQYNFGQSYLHNKLLSFGFKPCDYDPGSRKLISLDRPSDTNTIYIRDQEAAGRRVLEGRKYWIAGREF</sequence>
<protein>
    <recommendedName>
        <fullName evidence="1">Methyltransferase FkbM domain-containing protein</fullName>
    </recommendedName>
</protein>
<dbReference type="EMBL" id="BAABEY010000018">
    <property type="protein sequence ID" value="GAA4437630.1"/>
    <property type="molecule type" value="Genomic_DNA"/>
</dbReference>
<organism evidence="2 3">
    <name type="scientific">Ravibacter arvi</name>
    <dbReference type="NCBI Taxonomy" id="2051041"/>
    <lineage>
        <taxon>Bacteria</taxon>
        <taxon>Pseudomonadati</taxon>
        <taxon>Bacteroidota</taxon>
        <taxon>Cytophagia</taxon>
        <taxon>Cytophagales</taxon>
        <taxon>Spirosomataceae</taxon>
        <taxon>Ravibacter</taxon>
    </lineage>
</organism>
<dbReference type="InterPro" id="IPR029063">
    <property type="entry name" value="SAM-dependent_MTases_sf"/>
</dbReference>
<dbReference type="InterPro" id="IPR052514">
    <property type="entry name" value="SAM-dependent_MTase"/>
</dbReference>
<dbReference type="Proteomes" id="UP001501508">
    <property type="component" value="Unassembled WGS sequence"/>
</dbReference>
<keyword evidence="3" id="KW-1185">Reference proteome</keyword>
<dbReference type="InterPro" id="IPR006342">
    <property type="entry name" value="FkbM_mtfrase"/>
</dbReference>
<feature type="domain" description="Methyltransferase FkbM" evidence="1">
    <location>
        <begin position="58"/>
        <end position="198"/>
    </location>
</feature>
<reference evidence="3" key="1">
    <citation type="journal article" date="2019" name="Int. J. Syst. Evol. Microbiol.">
        <title>The Global Catalogue of Microorganisms (GCM) 10K type strain sequencing project: providing services to taxonomists for standard genome sequencing and annotation.</title>
        <authorList>
            <consortium name="The Broad Institute Genomics Platform"/>
            <consortium name="The Broad Institute Genome Sequencing Center for Infectious Disease"/>
            <person name="Wu L."/>
            <person name="Ma J."/>
        </authorList>
    </citation>
    <scope>NUCLEOTIDE SEQUENCE [LARGE SCALE GENOMIC DNA]</scope>
    <source>
        <strain evidence="3">JCM 31920</strain>
    </source>
</reference>